<dbReference type="InterPro" id="IPR020846">
    <property type="entry name" value="MFS_dom"/>
</dbReference>
<feature type="transmembrane region" description="Helical" evidence="7">
    <location>
        <begin position="198"/>
        <end position="216"/>
    </location>
</feature>
<feature type="transmembrane region" description="Helical" evidence="7">
    <location>
        <begin position="266"/>
        <end position="285"/>
    </location>
</feature>
<dbReference type="NCBIfam" id="TIGR00711">
    <property type="entry name" value="efflux_EmrB"/>
    <property type="match status" value="1"/>
</dbReference>
<feature type="transmembrane region" description="Helical" evidence="7">
    <location>
        <begin position="166"/>
        <end position="186"/>
    </location>
</feature>
<feature type="transmembrane region" description="Helical" evidence="7">
    <location>
        <begin position="107"/>
        <end position="128"/>
    </location>
</feature>
<feature type="transmembrane region" description="Helical" evidence="7">
    <location>
        <begin position="79"/>
        <end position="101"/>
    </location>
</feature>
<protein>
    <submittedName>
        <fullName evidence="9">MFS transporter</fullName>
    </submittedName>
</protein>
<keyword evidence="3" id="KW-1003">Cell membrane</keyword>
<dbReference type="InterPro" id="IPR011701">
    <property type="entry name" value="MFS"/>
</dbReference>
<gene>
    <name evidence="9" type="ORF">OMP38_31065</name>
</gene>
<evidence type="ECO:0000256" key="1">
    <source>
        <dbReference type="ARBA" id="ARBA00004651"/>
    </source>
</evidence>
<comment type="caution">
    <text evidence="9">The sequence shown here is derived from an EMBL/GenBank/DDBJ whole genome shotgun (WGS) entry which is preliminary data.</text>
</comment>
<evidence type="ECO:0000313" key="9">
    <source>
        <dbReference type="EMBL" id="MDG0794773.1"/>
    </source>
</evidence>
<dbReference type="SUPFAM" id="SSF103473">
    <property type="entry name" value="MFS general substrate transporter"/>
    <property type="match status" value="1"/>
</dbReference>
<dbReference type="Proteomes" id="UP001153387">
    <property type="component" value="Unassembled WGS sequence"/>
</dbReference>
<feature type="transmembrane region" description="Helical" evidence="7">
    <location>
        <begin position="135"/>
        <end position="160"/>
    </location>
</feature>
<proteinExistence type="predicted"/>
<organism evidence="9 10">
    <name type="scientific">Cohnella ginsengisoli</name>
    <dbReference type="NCBI Taxonomy" id="425004"/>
    <lineage>
        <taxon>Bacteria</taxon>
        <taxon>Bacillati</taxon>
        <taxon>Bacillota</taxon>
        <taxon>Bacilli</taxon>
        <taxon>Bacillales</taxon>
        <taxon>Paenibacillaceae</taxon>
        <taxon>Cohnella</taxon>
    </lineage>
</organism>
<dbReference type="GO" id="GO:0022857">
    <property type="term" value="F:transmembrane transporter activity"/>
    <property type="evidence" value="ECO:0007669"/>
    <property type="project" value="InterPro"/>
</dbReference>
<evidence type="ECO:0000256" key="7">
    <source>
        <dbReference type="SAM" id="Phobius"/>
    </source>
</evidence>
<evidence type="ECO:0000256" key="5">
    <source>
        <dbReference type="ARBA" id="ARBA00022989"/>
    </source>
</evidence>
<name>A0A9X4KMK3_9BACL</name>
<evidence type="ECO:0000256" key="2">
    <source>
        <dbReference type="ARBA" id="ARBA00022448"/>
    </source>
</evidence>
<evidence type="ECO:0000256" key="6">
    <source>
        <dbReference type="ARBA" id="ARBA00023136"/>
    </source>
</evidence>
<dbReference type="PRINTS" id="PR01036">
    <property type="entry name" value="TCRTETB"/>
</dbReference>
<feature type="transmembrane region" description="Helical" evidence="7">
    <location>
        <begin position="228"/>
        <end position="245"/>
    </location>
</feature>
<accession>A0A9X4KMK3</accession>
<dbReference type="Gene3D" id="1.20.1250.20">
    <property type="entry name" value="MFS general substrate transporter like domains"/>
    <property type="match status" value="1"/>
</dbReference>
<dbReference type="RefSeq" id="WP_277568499.1">
    <property type="nucleotide sequence ID" value="NZ_JAPDHZ010000008.1"/>
</dbReference>
<keyword evidence="5 7" id="KW-1133">Transmembrane helix</keyword>
<feature type="transmembrane region" description="Helical" evidence="7">
    <location>
        <begin position="305"/>
        <end position="323"/>
    </location>
</feature>
<dbReference type="InterPro" id="IPR004638">
    <property type="entry name" value="EmrB-like"/>
</dbReference>
<dbReference type="CDD" id="cd17321">
    <property type="entry name" value="MFS_MMR_MDR_like"/>
    <property type="match status" value="1"/>
</dbReference>
<feature type="domain" description="Major facilitator superfamily (MFS) profile" evidence="8">
    <location>
        <begin position="12"/>
        <end position="460"/>
    </location>
</feature>
<sequence length="477" mass="50139">MSTMSTSQRNRMLVVVCLALFMVMLDTLVLGVALPSIQKSFDAGLADLEWFTNGYTLTFAVLLIPFGMLGERYGRKRMFLLGIAIFTLGSLASALSMHAWGLTLARALQGVGGAAITPISLTLVSAAFPPKFRAAAIGIVSGVSGLGLATGPLVGGLIVNGSPWQTIFWINVPVGALAVAFGWLWIRESKGEEKRLDLFGLVLIAASMLGIVFGLVRGNEAGWGEFEVWGPLAGGLLLLPAFVAWEWRHPHPLLSLRLFKSRDYSALIVAGFWLYAGIFGAIFLLTLFLQQAQGYSALGAGVREMAWTGATMVAAPLAGLFIGRLGTRRVLLTGLLLQTAALILFAVLIVANGAVFSFAYLAPAMVLAGLGMGLSLTPLSEGVLSAVPDSSSGEASGVANATRELGGVFGIAIGSLVFRQGGEIATPDQFGTHLTPVLYVYAAMLGAAFLATLLFYKRSRREAGEPGKILPAGAAVD</sequence>
<dbReference type="Gene3D" id="1.20.1720.10">
    <property type="entry name" value="Multidrug resistance protein D"/>
    <property type="match status" value="1"/>
</dbReference>
<feature type="transmembrane region" description="Helical" evidence="7">
    <location>
        <begin position="330"/>
        <end position="351"/>
    </location>
</feature>
<keyword evidence="2" id="KW-0813">Transport</keyword>
<evidence type="ECO:0000259" key="8">
    <source>
        <dbReference type="PROSITE" id="PS50850"/>
    </source>
</evidence>
<feature type="transmembrane region" description="Helical" evidence="7">
    <location>
        <begin position="438"/>
        <end position="456"/>
    </location>
</feature>
<comment type="subcellular location">
    <subcellularLocation>
        <location evidence="1">Cell membrane</location>
        <topology evidence="1">Multi-pass membrane protein</topology>
    </subcellularLocation>
</comment>
<evidence type="ECO:0000256" key="3">
    <source>
        <dbReference type="ARBA" id="ARBA00022475"/>
    </source>
</evidence>
<keyword evidence="6 7" id="KW-0472">Membrane</keyword>
<dbReference type="Pfam" id="PF07690">
    <property type="entry name" value="MFS_1"/>
    <property type="match status" value="1"/>
</dbReference>
<keyword evidence="4 7" id="KW-0812">Transmembrane</keyword>
<dbReference type="AlphaFoldDB" id="A0A9X4KMK3"/>
<dbReference type="PROSITE" id="PS50850">
    <property type="entry name" value="MFS"/>
    <property type="match status" value="1"/>
</dbReference>
<dbReference type="EMBL" id="JAPDHZ010000008">
    <property type="protein sequence ID" value="MDG0794773.1"/>
    <property type="molecule type" value="Genomic_DNA"/>
</dbReference>
<dbReference type="PANTHER" id="PTHR42718">
    <property type="entry name" value="MAJOR FACILITATOR SUPERFAMILY MULTIDRUG TRANSPORTER MFSC"/>
    <property type="match status" value="1"/>
</dbReference>
<keyword evidence="10" id="KW-1185">Reference proteome</keyword>
<dbReference type="InterPro" id="IPR036259">
    <property type="entry name" value="MFS_trans_sf"/>
</dbReference>
<evidence type="ECO:0000313" key="10">
    <source>
        <dbReference type="Proteomes" id="UP001153387"/>
    </source>
</evidence>
<reference evidence="9 10" key="1">
    <citation type="submission" date="2022-10" db="EMBL/GenBank/DDBJ databases">
        <title>Comparative genomic analysis of Cohnella hashimotonis sp. nov., isolated from the International Space Station.</title>
        <authorList>
            <person name="Simpson A."/>
            <person name="Venkateswaran K."/>
        </authorList>
    </citation>
    <scope>NUCLEOTIDE SEQUENCE [LARGE SCALE GENOMIC DNA]</scope>
    <source>
        <strain evidence="9 10">DSM 18997</strain>
    </source>
</reference>
<dbReference type="GO" id="GO:0005886">
    <property type="term" value="C:plasma membrane"/>
    <property type="evidence" value="ECO:0007669"/>
    <property type="project" value="UniProtKB-SubCell"/>
</dbReference>
<feature type="transmembrane region" description="Helical" evidence="7">
    <location>
        <begin position="50"/>
        <end position="67"/>
    </location>
</feature>
<evidence type="ECO:0000256" key="4">
    <source>
        <dbReference type="ARBA" id="ARBA00022692"/>
    </source>
</evidence>
<dbReference type="PANTHER" id="PTHR42718:SF42">
    <property type="entry name" value="EXPORT PROTEIN"/>
    <property type="match status" value="1"/>
</dbReference>